<dbReference type="Proteomes" id="UP000266327">
    <property type="component" value="Unassembled WGS sequence"/>
</dbReference>
<evidence type="ECO:0000256" key="10">
    <source>
        <dbReference type="ARBA" id="ARBA00023237"/>
    </source>
</evidence>
<gene>
    <name evidence="13" type="ORF">D3878_12255</name>
</gene>
<keyword evidence="6 11" id="KW-0732">Signal</keyword>
<keyword evidence="3" id="KW-0813">Transport</keyword>
<dbReference type="RefSeq" id="WP_119785740.1">
    <property type="nucleotide sequence ID" value="NZ_QYUQ01000002.1"/>
</dbReference>
<dbReference type="GO" id="GO:0009279">
    <property type="term" value="C:cell outer membrane"/>
    <property type="evidence" value="ECO:0007669"/>
    <property type="project" value="UniProtKB-SubCell"/>
</dbReference>
<dbReference type="InterPro" id="IPR023614">
    <property type="entry name" value="Porin_dom_sf"/>
</dbReference>
<dbReference type="Pfam" id="PF13609">
    <property type="entry name" value="Porin_4"/>
    <property type="match status" value="1"/>
</dbReference>
<name>A0A3A3GIZ6_9BURK</name>
<comment type="subcellular location">
    <subcellularLocation>
        <location evidence="1">Cell outer membrane</location>
        <topology evidence="1">Multi-pass membrane protein</topology>
    </subcellularLocation>
</comment>
<evidence type="ECO:0000256" key="3">
    <source>
        <dbReference type="ARBA" id="ARBA00022448"/>
    </source>
</evidence>
<accession>A0A3A3GIZ6</accession>
<evidence type="ECO:0000256" key="9">
    <source>
        <dbReference type="ARBA" id="ARBA00023136"/>
    </source>
</evidence>
<dbReference type="AlphaFoldDB" id="A0A3A3GIZ6"/>
<dbReference type="InterPro" id="IPR050298">
    <property type="entry name" value="Gram-neg_bact_OMP"/>
</dbReference>
<keyword evidence="5" id="KW-0812">Transmembrane</keyword>
<comment type="caution">
    <text evidence="13">The sequence shown here is derived from an EMBL/GenBank/DDBJ whole genome shotgun (WGS) entry which is preliminary data.</text>
</comment>
<keyword evidence="8" id="KW-0626">Porin</keyword>
<dbReference type="OrthoDB" id="5289162at2"/>
<dbReference type="EMBL" id="QYUQ01000002">
    <property type="protein sequence ID" value="RJG02256.1"/>
    <property type="molecule type" value="Genomic_DNA"/>
</dbReference>
<evidence type="ECO:0000256" key="8">
    <source>
        <dbReference type="ARBA" id="ARBA00023114"/>
    </source>
</evidence>
<evidence type="ECO:0000256" key="1">
    <source>
        <dbReference type="ARBA" id="ARBA00004571"/>
    </source>
</evidence>
<dbReference type="GO" id="GO:0015288">
    <property type="term" value="F:porin activity"/>
    <property type="evidence" value="ECO:0007669"/>
    <property type="project" value="UniProtKB-KW"/>
</dbReference>
<keyword evidence="4" id="KW-1134">Transmembrane beta strand</keyword>
<evidence type="ECO:0000256" key="7">
    <source>
        <dbReference type="ARBA" id="ARBA00023065"/>
    </source>
</evidence>
<feature type="domain" description="Porin" evidence="12">
    <location>
        <begin position="7"/>
        <end position="355"/>
    </location>
</feature>
<organism evidence="13 14">
    <name type="scientific">Noviherbaspirillum sedimenti</name>
    <dbReference type="NCBI Taxonomy" id="2320865"/>
    <lineage>
        <taxon>Bacteria</taxon>
        <taxon>Pseudomonadati</taxon>
        <taxon>Pseudomonadota</taxon>
        <taxon>Betaproteobacteria</taxon>
        <taxon>Burkholderiales</taxon>
        <taxon>Oxalobacteraceae</taxon>
        <taxon>Noviherbaspirillum</taxon>
    </lineage>
</organism>
<dbReference type="SUPFAM" id="SSF56935">
    <property type="entry name" value="Porins"/>
    <property type="match status" value="1"/>
</dbReference>
<proteinExistence type="predicted"/>
<reference evidence="14" key="1">
    <citation type="submission" date="2018-09" db="EMBL/GenBank/DDBJ databases">
        <authorList>
            <person name="Zhu H."/>
        </authorList>
    </citation>
    <scope>NUCLEOTIDE SEQUENCE [LARGE SCALE GENOMIC DNA]</scope>
    <source>
        <strain evidence="14">K1S02-23</strain>
    </source>
</reference>
<dbReference type="InterPro" id="IPR033900">
    <property type="entry name" value="Gram_neg_porin_domain"/>
</dbReference>
<dbReference type="PANTHER" id="PTHR34501:SF9">
    <property type="entry name" value="MAJOR OUTER MEMBRANE PROTEIN P.IA"/>
    <property type="match status" value="1"/>
</dbReference>
<evidence type="ECO:0000256" key="4">
    <source>
        <dbReference type="ARBA" id="ARBA00022452"/>
    </source>
</evidence>
<evidence type="ECO:0000256" key="5">
    <source>
        <dbReference type="ARBA" id="ARBA00022692"/>
    </source>
</evidence>
<sequence length="390" mass="40796">MKNSLLALTILGTCATTVQAQSNLTIGGVLQANVKNYKISSTTRQTSNELRIDDDYASRFWLSGTEDLGGGLKALFYVENRFNTDVGTAQAATGNGLGNGETYVGMKGHWGQVTAGKHSWMSTQGLTTEYVSASGNLLAVPTSMLATYSILNQAVGNLDTTRRANSVTYRSPVISGFSGMVGISTASAANEGTVNGRNDYSDGREYFLQGAYANGPLALALAYRDFTAEGRGSFVTNAGVTAFVPGTDDKQLRFTGSYKFGSLKLGMMADRATREAVGGSKSSRTAWSIPVSYAIGNGTILGSVTKAGDLSVGHAGLAASTGNDSGAKMYTVGYDQALSKRTNVGVYYSRLDNDANGVYQPFNAGTSFTGSSLVAGETASTFALGVKHTF</sequence>
<evidence type="ECO:0000313" key="13">
    <source>
        <dbReference type="EMBL" id="RJG02256.1"/>
    </source>
</evidence>
<keyword evidence="9" id="KW-0472">Membrane</keyword>
<keyword evidence="7" id="KW-0406">Ion transport</keyword>
<keyword evidence="10" id="KW-0998">Cell outer membrane</keyword>
<evidence type="ECO:0000259" key="12">
    <source>
        <dbReference type="Pfam" id="PF13609"/>
    </source>
</evidence>
<evidence type="ECO:0000256" key="6">
    <source>
        <dbReference type="ARBA" id="ARBA00022729"/>
    </source>
</evidence>
<evidence type="ECO:0000256" key="2">
    <source>
        <dbReference type="ARBA" id="ARBA00011233"/>
    </source>
</evidence>
<dbReference type="PANTHER" id="PTHR34501">
    <property type="entry name" value="PROTEIN YDDL-RELATED"/>
    <property type="match status" value="1"/>
</dbReference>
<dbReference type="GO" id="GO:0006811">
    <property type="term" value="P:monoatomic ion transport"/>
    <property type="evidence" value="ECO:0007669"/>
    <property type="project" value="UniProtKB-KW"/>
</dbReference>
<protein>
    <submittedName>
        <fullName evidence="13">Porin</fullName>
    </submittedName>
</protein>
<evidence type="ECO:0000313" key="14">
    <source>
        <dbReference type="Proteomes" id="UP000266327"/>
    </source>
</evidence>
<evidence type="ECO:0000256" key="11">
    <source>
        <dbReference type="SAM" id="SignalP"/>
    </source>
</evidence>
<dbReference type="GO" id="GO:0046930">
    <property type="term" value="C:pore complex"/>
    <property type="evidence" value="ECO:0007669"/>
    <property type="project" value="UniProtKB-KW"/>
</dbReference>
<feature type="signal peptide" evidence="11">
    <location>
        <begin position="1"/>
        <end position="20"/>
    </location>
</feature>
<comment type="subunit">
    <text evidence="2">Homotrimer.</text>
</comment>
<feature type="chain" id="PRO_5017328809" evidence="11">
    <location>
        <begin position="21"/>
        <end position="390"/>
    </location>
</feature>
<dbReference type="CDD" id="cd00342">
    <property type="entry name" value="gram_neg_porins"/>
    <property type="match status" value="1"/>
</dbReference>
<keyword evidence="14" id="KW-1185">Reference proteome</keyword>
<dbReference type="Gene3D" id="2.40.160.10">
    <property type="entry name" value="Porin"/>
    <property type="match status" value="1"/>
</dbReference>